<evidence type="ECO:0000313" key="1">
    <source>
        <dbReference type="EMBL" id="GIY03504.1"/>
    </source>
</evidence>
<organism evidence="1 2">
    <name type="scientific">Caerostris extrusa</name>
    <name type="common">Bark spider</name>
    <name type="synonym">Caerostris bankana</name>
    <dbReference type="NCBI Taxonomy" id="172846"/>
    <lineage>
        <taxon>Eukaryota</taxon>
        <taxon>Metazoa</taxon>
        <taxon>Ecdysozoa</taxon>
        <taxon>Arthropoda</taxon>
        <taxon>Chelicerata</taxon>
        <taxon>Arachnida</taxon>
        <taxon>Araneae</taxon>
        <taxon>Araneomorphae</taxon>
        <taxon>Entelegynae</taxon>
        <taxon>Araneoidea</taxon>
        <taxon>Araneidae</taxon>
        <taxon>Caerostris</taxon>
    </lineage>
</organism>
<proteinExistence type="predicted"/>
<dbReference type="Proteomes" id="UP001054945">
    <property type="component" value="Unassembled WGS sequence"/>
</dbReference>
<dbReference type="AlphaFoldDB" id="A0AAV4Q4Z9"/>
<feature type="non-terminal residue" evidence="1">
    <location>
        <position position="1"/>
    </location>
</feature>
<sequence>EDTAHRINEGQRRLQNGEISCNTMGLIAGSMRYRDQKYGNGALIKPAWGYLEDGIASANCCWGGYQGDALMPRMGKSQKYGNEALIKPAEGYLEGGIASAKLLSGLISRACANAQDVKKDTGARSMVMRLSLNLRRAISKVRYRGQKYGNEVLIKPAEGYLEGGIASAKLLSEFISRGCANAQNVKVTPCHTANVAASYQKNKTRHTALMRGNEDCRLLKLFQHYGIDIRNW</sequence>
<name>A0AAV4Q4Z9_CAEEX</name>
<accession>A0AAV4Q4Z9</accession>
<protein>
    <submittedName>
        <fullName evidence="1">Uncharacterized protein</fullName>
    </submittedName>
</protein>
<dbReference type="EMBL" id="BPLR01005588">
    <property type="protein sequence ID" value="GIY03504.1"/>
    <property type="molecule type" value="Genomic_DNA"/>
</dbReference>
<evidence type="ECO:0000313" key="2">
    <source>
        <dbReference type="Proteomes" id="UP001054945"/>
    </source>
</evidence>
<comment type="caution">
    <text evidence="1">The sequence shown here is derived from an EMBL/GenBank/DDBJ whole genome shotgun (WGS) entry which is preliminary data.</text>
</comment>
<keyword evidence="2" id="KW-1185">Reference proteome</keyword>
<reference evidence="1 2" key="1">
    <citation type="submission" date="2021-06" db="EMBL/GenBank/DDBJ databases">
        <title>Caerostris extrusa draft genome.</title>
        <authorList>
            <person name="Kono N."/>
            <person name="Arakawa K."/>
        </authorList>
    </citation>
    <scope>NUCLEOTIDE SEQUENCE [LARGE SCALE GENOMIC DNA]</scope>
</reference>
<gene>
    <name evidence="1" type="ORF">CEXT_549591</name>
</gene>